<evidence type="ECO:0000256" key="5">
    <source>
        <dbReference type="ARBA" id="ARBA00022960"/>
    </source>
</evidence>
<evidence type="ECO:0000256" key="6">
    <source>
        <dbReference type="ARBA" id="ARBA00022989"/>
    </source>
</evidence>
<evidence type="ECO:0000256" key="2">
    <source>
        <dbReference type="ARBA" id="ARBA00007776"/>
    </source>
</evidence>
<feature type="transmembrane region" description="Helical" evidence="8">
    <location>
        <begin position="52"/>
        <end position="76"/>
    </location>
</feature>
<evidence type="ECO:0000256" key="3">
    <source>
        <dbReference type="ARBA" id="ARBA00022475"/>
    </source>
</evidence>
<proteinExistence type="inferred from homology"/>
<evidence type="ECO:0000313" key="9">
    <source>
        <dbReference type="EMBL" id="SFN86934.1"/>
    </source>
</evidence>
<reference evidence="9 10" key="1">
    <citation type="submission" date="2016-10" db="EMBL/GenBank/DDBJ databases">
        <authorList>
            <person name="de Groot N.N."/>
        </authorList>
    </citation>
    <scope>NUCLEOTIDE SEQUENCE [LARGE SCALE GENOMIC DNA]</scope>
    <source>
        <strain evidence="9 10">DSM 1283</strain>
    </source>
</reference>
<dbReference type="EMBL" id="FOWD01000003">
    <property type="protein sequence ID" value="SFN86934.1"/>
    <property type="molecule type" value="Genomic_DNA"/>
</dbReference>
<dbReference type="GO" id="GO:0008360">
    <property type="term" value="P:regulation of cell shape"/>
    <property type="evidence" value="ECO:0007669"/>
    <property type="project" value="UniProtKB-KW"/>
</dbReference>
<dbReference type="RefSeq" id="WP_170847869.1">
    <property type="nucleotide sequence ID" value="NZ_BAABFM010000006.1"/>
</dbReference>
<dbReference type="GO" id="GO:0005886">
    <property type="term" value="C:plasma membrane"/>
    <property type="evidence" value="ECO:0007669"/>
    <property type="project" value="UniProtKB-SubCell"/>
</dbReference>
<evidence type="ECO:0000256" key="4">
    <source>
        <dbReference type="ARBA" id="ARBA00022692"/>
    </source>
</evidence>
<dbReference type="InterPro" id="IPR017225">
    <property type="entry name" value="Cell_shape_determin_MreD_prd"/>
</dbReference>
<evidence type="ECO:0000256" key="8">
    <source>
        <dbReference type="SAM" id="Phobius"/>
    </source>
</evidence>
<gene>
    <name evidence="9" type="ORF">SAMN04489757_10393</name>
</gene>
<dbReference type="NCBIfam" id="TIGR03426">
    <property type="entry name" value="shape_MreD"/>
    <property type="match status" value="1"/>
</dbReference>
<dbReference type="STRING" id="1527.SAMN04489757_10393"/>
<dbReference type="AlphaFoldDB" id="A0A1I5CJ64"/>
<dbReference type="PIRSF" id="PIRSF037497">
    <property type="entry name" value="MreD_Clostridium/Treponema_prd"/>
    <property type="match status" value="1"/>
</dbReference>
<organism evidence="9 10">
    <name type="scientific">Anaerocolumna aminovalerica</name>
    <dbReference type="NCBI Taxonomy" id="1527"/>
    <lineage>
        <taxon>Bacteria</taxon>
        <taxon>Bacillati</taxon>
        <taxon>Bacillota</taxon>
        <taxon>Clostridia</taxon>
        <taxon>Lachnospirales</taxon>
        <taxon>Lachnospiraceae</taxon>
        <taxon>Anaerocolumna</taxon>
    </lineage>
</organism>
<comment type="similarity">
    <text evidence="2">Belongs to the MreD family.</text>
</comment>
<keyword evidence="10" id="KW-1185">Reference proteome</keyword>
<comment type="subcellular location">
    <subcellularLocation>
        <location evidence="1">Cell membrane</location>
        <topology evidence="1">Multi-pass membrane protein</topology>
    </subcellularLocation>
</comment>
<protein>
    <submittedName>
        <fullName evidence="9">Rod shape-determining protein MreD</fullName>
    </submittedName>
</protein>
<evidence type="ECO:0000256" key="1">
    <source>
        <dbReference type="ARBA" id="ARBA00004651"/>
    </source>
</evidence>
<name>A0A1I5CJ64_9FIRM</name>
<evidence type="ECO:0000256" key="7">
    <source>
        <dbReference type="ARBA" id="ARBA00023136"/>
    </source>
</evidence>
<keyword evidence="6 8" id="KW-1133">Transmembrane helix</keyword>
<feature type="transmembrane region" description="Helical" evidence="8">
    <location>
        <begin position="97"/>
        <end position="117"/>
    </location>
</feature>
<keyword evidence="5" id="KW-0133">Cell shape</keyword>
<accession>A0A1I5CJ64</accession>
<sequence>MKRFIIITIEILLCFLLQTTIFQWIALANVVPNLLLILTVSNGFLRGRKSGLTVGFFCGLLVDLCFGNLIGLYAFMYMAIGYANGFANIVFDKDDQIIPMILVGISDFFYFFLYYVFNFLLRGKLNIFFYFTRIGLPEIVYTLLASIFLLKLFYIINKHMEKAEQEEV</sequence>
<keyword evidence="3" id="KW-1003">Cell membrane</keyword>
<feature type="transmembrane region" description="Helical" evidence="8">
    <location>
        <begin position="139"/>
        <end position="156"/>
    </location>
</feature>
<keyword evidence="7 8" id="KW-0472">Membrane</keyword>
<dbReference type="Pfam" id="PF04093">
    <property type="entry name" value="MreD"/>
    <property type="match status" value="1"/>
</dbReference>
<keyword evidence="4 8" id="KW-0812">Transmembrane</keyword>
<dbReference type="Proteomes" id="UP000198806">
    <property type="component" value="Unassembled WGS sequence"/>
</dbReference>
<evidence type="ECO:0000313" key="10">
    <source>
        <dbReference type="Proteomes" id="UP000198806"/>
    </source>
</evidence>
<dbReference type="InterPro" id="IPR007227">
    <property type="entry name" value="Cell_shape_determining_MreD"/>
</dbReference>